<keyword evidence="10 14" id="KW-0326">Glycosidase</keyword>
<evidence type="ECO:0000256" key="13">
    <source>
        <dbReference type="ARBA" id="ARBA00025512"/>
    </source>
</evidence>
<comment type="similarity">
    <text evidence="4 14">Belongs to the glycosyl hydrolase 31 family.</text>
</comment>
<feature type="region of interest" description="Disordered" evidence="15">
    <location>
        <begin position="451"/>
        <end position="495"/>
    </location>
</feature>
<accession>A0ABR4IQN2</accession>
<evidence type="ECO:0000259" key="19">
    <source>
        <dbReference type="Pfam" id="PF21365"/>
    </source>
</evidence>
<feature type="domain" description="Glycoside hydrolase family 31 N-terminal" evidence="18">
    <location>
        <begin position="116"/>
        <end position="223"/>
    </location>
</feature>
<evidence type="ECO:0000256" key="15">
    <source>
        <dbReference type="SAM" id="MobiDB-lite"/>
    </source>
</evidence>
<dbReference type="CDD" id="cd06602">
    <property type="entry name" value="GH31_MGAM_SI_GAA"/>
    <property type="match status" value="1"/>
</dbReference>
<comment type="catalytic activity">
    <reaction evidence="1">
        <text>Hydrolysis of terminal, non-reducing beta-D-glucosyl residues with release of beta-D-glucose.</text>
        <dbReference type="EC" id="3.2.1.21"/>
    </reaction>
</comment>
<evidence type="ECO:0000256" key="11">
    <source>
        <dbReference type="ARBA" id="ARBA00023316"/>
    </source>
</evidence>
<feature type="chain" id="PRO_5045910165" evidence="16">
    <location>
        <begin position="22"/>
        <end position="884"/>
    </location>
</feature>
<evidence type="ECO:0000256" key="14">
    <source>
        <dbReference type="RuleBase" id="RU361185"/>
    </source>
</evidence>
<dbReference type="GO" id="GO:0016787">
    <property type="term" value="F:hydrolase activity"/>
    <property type="evidence" value="ECO:0007669"/>
    <property type="project" value="UniProtKB-KW"/>
</dbReference>
<feature type="domain" description="Glycoside hydrolase family 31 TIM barrel" evidence="17">
    <location>
        <begin position="270"/>
        <end position="685"/>
    </location>
</feature>
<evidence type="ECO:0000256" key="8">
    <source>
        <dbReference type="ARBA" id="ARBA00023180"/>
    </source>
</evidence>
<dbReference type="Proteomes" id="UP001610335">
    <property type="component" value="Unassembled WGS sequence"/>
</dbReference>
<keyword evidence="5" id="KW-0964">Secreted</keyword>
<dbReference type="InterPro" id="IPR000322">
    <property type="entry name" value="Glyco_hydro_31_TIM"/>
</dbReference>
<dbReference type="Pfam" id="PF21365">
    <property type="entry name" value="Glyco_hydro_31_3rd"/>
    <property type="match status" value="1"/>
</dbReference>
<dbReference type="Pfam" id="PF13802">
    <property type="entry name" value="Gal_mutarotas_2"/>
    <property type="match status" value="1"/>
</dbReference>
<dbReference type="SUPFAM" id="SSF51445">
    <property type="entry name" value="(Trans)glycosidases"/>
    <property type="match status" value="1"/>
</dbReference>
<keyword evidence="7 14" id="KW-0378">Hydrolase</keyword>
<dbReference type="Gene3D" id="3.20.20.80">
    <property type="entry name" value="Glycosidases"/>
    <property type="match status" value="1"/>
</dbReference>
<dbReference type="Gene3D" id="2.60.40.1180">
    <property type="entry name" value="Golgi alpha-mannosidase II"/>
    <property type="match status" value="2"/>
</dbReference>
<dbReference type="Gene3D" id="2.60.40.1760">
    <property type="entry name" value="glycosyl hydrolase (family 31)"/>
    <property type="match status" value="1"/>
</dbReference>
<proteinExistence type="inferred from homology"/>
<evidence type="ECO:0000256" key="12">
    <source>
        <dbReference type="ARBA" id="ARBA00023326"/>
    </source>
</evidence>
<evidence type="ECO:0000256" key="2">
    <source>
        <dbReference type="ARBA" id="ARBA00001657"/>
    </source>
</evidence>
<evidence type="ECO:0000313" key="20">
    <source>
        <dbReference type="EMBL" id="KAL2829212.1"/>
    </source>
</evidence>
<name>A0ABR4IQN2_9EURO</name>
<comment type="function">
    <text evidence="13">Glucosidase involved in the degradation of cellulosic biomass. Has both alpha- and beta-glucosidase activity.</text>
</comment>
<evidence type="ECO:0000259" key="17">
    <source>
        <dbReference type="Pfam" id="PF01055"/>
    </source>
</evidence>
<keyword evidence="11" id="KW-0961">Cell wall biogenesis/degradation</keyword>
<dbReference type="EMBL" id="JBFXLS010000017">
    <property type="protein sequence ID" value="KAL2829212.1"/>
    <property type="molecule type" value="Genomic_DNA"/>
</dbReference>
<gene>
    <name evidence="20" type="ORF">BDW59DRAFT_178558</name>
</gene>
<evidence type="ECO:0000256" key="3">
    <source>
        <dbReference type="ARBA" id="ARBA00004613"/>
    </source>
</evidence>
<evidence type="ECO:0000256" key="9">
    <source>
        <dbReference type="ARBA" id="ARBA00023277"/>
    </source>
</evidence>
<dbReference type="InterPro" id="IPR017853">
    <property type="entry name" value="GH"/>
</dbReference>
<sequence length="884" mass="99549">MMVTTALLLWSLLALVHSVSSSLSLDNCLGYRAVNVEERPGGLSADLMLVGQPCNTYGRDIENLRLEVEYETETRLHVIIYDADENVYQVPDSVFPRPTVHHQRRNENAPELKFSYEDSPFSFAVSRLSNGEPIFNSSGSNLIFQCQYVNLRTSLPQNPNLYGIGEHSDPLRLKTTGYTRTLWNRDAYTIPAGTNLYGAHPLYFDHRGETGTHGVFLLNSNGMDVHIDQAGDGTQFLEYNLLGGVLDFYFLAGPTPKEVSMQYAEVAGLPAMVPYWGFGFHQCRYGYRDIFEVAAVVSNYSHANIPLETMWTDIDYMDQRKVFTLDERRFPLQKVRALVDFLHQRDQRYIVMVDPAVAHSDNTAFTRGMEKDVFMRRQDGSLYEGAVWPGPTVFPDWFHPSTPDYWINEFALFFDAENGVDIDALWIDMNEAANFCDWPCSDPVAFAKANNLPPDPPSARPNPSSLPGFPEVFQPGNRNKRRIKQSPRQGQGKYKYEDGKKLGIQGRDLIDPPYTIANAAGSLSNKTINTDLIHANGLAEYDTHNLYGTMMSSLSREAMLHRRPEKRPLVITRSTFAGAGARVAHWLGDNASTWEKYRTSIAQMLAFASIFQIPMVGSDVCGFTSNTTEQLCSRWAMLGAFNPFYRNHNEYGMISQEFYQWESVAEAARKAIEIRYQLLDYMYTAFYRQTRTGEPWLLPLFFVYPDEPGTFGIDLQFFYGGALLVSPVTEDGSTSVDAYFPDDLFYDWYTGLPVRGRGEVIRLSDISYTDIPLHVRGGSIIPVRAQSANTTTELRKRDFRLIIAPGLDGRAVGELYLDDGESLHQPATLEVTFRYENSRVSFDGVFTLQTGLRIESVTVFGRGGGQEVVAVDLPLSKPGGVDLG</sequence>
<evidence type="ECO:0000256" key="1">
    <source>
        <dbReference type="ARBA" id="ARBA00000448"/>
    </source>
</evidence>
<reference evidence="20 21" key="1">
    <citation type="submission" date="2024-07" db="EMBL/GenBank/DDBJ databases">
        <title>Section-level genome sequencing and comparative genomics of Aspergillus sections Usti and Cavernicolus.</title>
        <authorList>
            <consortium name="Lawrence Berkeley National Laboratory"/>
            <person name="Nybo J.L."/>
            <person name="Vesth T.C."/>
            <person name="Theobald S."/>
            <person name="Frisvad J.C."/>
            <person name="Larsen T.O."/>
            <person name="Kjaerboelling I."/>
            <person name="Rothschild-Mancinelli K."/>
            <person name="Lyhne E.K."/>
            <person name="Kogle M.E."/>
            <person name="Barry K."/>
            <person name="Clum A."/>
            <person name="Na H."/>
            <person name="Ledsgaard L."/>
            <person name="Lin J."/>
            <person name="Lipzen A."/>
            <person name="Kuo A."/>
            <person name="Riley R."/>
            <person name="Mondo S."/>
            <person name="LaButti K."/>
            <person name="Haridas S."/>
            <person name="Pangalinan J."/>
            <person name="Salamov A.A."/>
            <person name="Simmons B.A."/>
            <person name="Magnuson J.K."/>
            <person name="Chen J."/>
            <person name="Drula E."/>
            <person name="Henrissat B."/>
            <person name="Wiebenga A."/>
            <person name="Lubbers R.J."/>
            <person name="Gomes A.C."/>
            <person name="Makela M.R."/>
            <person name="Stajich J."/>
            <person name="Grigoriev I.V."/>
            <person name="Mortensen U.H."/>
            <person name="De vries R.P."/>
            <person name="Baker S.E."/>
            <person name="Andersen M.R."/>
        </authorList>
    </citation>
    <scope>NUCLEOTIDE SEQUENCE [LARGE SCALE GENOMIC DNA]</scope>
    <source>
        <strain evidence="20 21">CBS 600.67</strain>
    </source>
</reference>
<feature type="domain" description="Glycosyl hydrolase family 31 C-terminal" evidence="19">
    <location>
        <begin position="693"/>
        <end position="781"/>
    </location>
</feature>
<evidence type="ECO:0000256" key="6">
    <source>
        <dbReference type="ARBA" id="ARBA00022729"/>
    </source>
</evidence>
<dbReference type="CDD" id="cd14752">
    <property type="entry name" value="GH31_N"/>
    <property type="match status" value="1"/>
</dbReference>
<comment type="subcellular location">
    <subcellularLocation>
        <location evidence="3">Secreted</location>
    </subcellularLocation>
</comment>
<organism evidence="20 21">
    <name type="scientific">Aspergillus cavernicola</name>
    <dbReference type="NCBI Taxonomy" id="176166"/>
    <lineage>
        <taxon>Eukaryota</taxon>
        <taxon>Fungi</taxon>
        <taxon>Dikarya</taxon>
        <taxon>Ascomycota</taxon>
        <taxon>Pezizomycotina</taxon>
        <taxon>Eurotiomycetes</taxon>
        <taxon>Eurotiomycetidae</taxon>
        <taxon>Eurotiales</taxon>
        <taxon>Aspergillaceae</taxon>
        <taxon>Aspergillus</taxon>
        <taxon>Aspergillus subgen. Nidulantes</taxon>
    </lineage>
</organism>
<evidence type="ECO:0000256" key="7">
    <source>
        <dbReference type="ARBA" id="ARBA00022801"/>
    </source>
</evidence>
<dbReference type="SUPFAM" id="SSF74650">
    <property type="entry name" value="Galactose mutarotase-like"/>
    <property type="match status" value="1"/>
</dbReference>
<keyword evidence="21" id="KW-1185">Reference proteome</keyword>
<evidence type="ECO:0000313" key="21">
    <source>
        <dbReference type="Proteomes" id="UP001610335"/>
    </source>
</evidence>
<dbReference type="InterPro" id="IPR025887">
    <property type="entry name" value="Glyco_hydro_31_N_dom"/>
</dbReference>
<dbReference type="Pfam" id="PF01055">
    <property type="entry name" value="Glyco_hydro_31_2nd"/>
    <property type="match status" value="1"/>
</dbReference>
<evidence type="ECO:0000256" key="10">
    <source>
        <dbReference type="ARBA" id="ARBA00023295"/>
    </source>
</evidence>
<dbReference type="InterPro" id="IPR048395">
    <property type="entry name" value="Glyco_hydro_31_C"/>
</dbReference>
<dbReference type="PANTHER" id="PTHR22762">
    <property type="entry name" value="ALPHA-GLUCOSIDASE"/>
    <property type="match status" value="1"/>
</dbReference>
<comment type="caution">
    <text evidence="20">The sequence shown here is derived from an EMBL/GenBank/DDBJ whole genome shotgun (WGS) entry which is preliminary data.</text>
</comment>
<feature type="signal peptide" evidence="16">
    <location>
        <begin position="1"/>
        <end position="21"/>
    </location>
</feature>
<evidence type="ECO:0000256" key="5">
    <source>
        <dbReference type="ARBA" id="ARBA00022525"/>
    </source>
</evidence>
<keyword evidence="12" id="KW-0624">Polysaccharide degradation</keyword>
<protein>
    <submittedName>
        <fullName evidence="20">Glycosyl hydrolases family 31-domain-containing protein</fullName>
    </submittedName>
</protein>
<keyword evidence="8" id="KW-0325">Glycoprotein</keyword>
<dbReference type="PANTHER" id="PTHR22762:SF67">
    <property type="entry name" value="ALPHA_BETA-GLUCOSIDASE AGDC-RELATED"/>
    <property type="match status" value="1"/>
</dbReference>
<dbReference type="InterPro" id="IPR011013">
    <property type="entry name" value="Gal_mutarotase_sf_dom"/>
</dbReference>
<keyword evidence="9" id="KW-0119">Carbohydrate metabolism</keyword>
<evidence type="ECO:0000259" key="18">
    <source>
        <dbReference type="Pfam" id="PF13802"/>
    </source>
</evidence>
<keyword evidence="6 16" id="KW-0732">Signal</keyword>
<dbReference type="SUPFAM" id="SSF51011">
    <property type="entry name" value="Glycosyl hydrolase domain"/>
    <property type="match status" value="1"/>
</dbReference>
<evidence type="ECO:0000256" key="16">
    <source>
        <dbReference type="SAM" id="SignalP"/>
    </source>
</evidence>
<dbReference type="InterPro" id="IPR013780">
    <property type="entry name" value="Glyco_hydro_b"/>
</dbReference>
<comment type="catalytic activity">
    <reaction evidence="2">
        <text>Hydrolysis of terminal, non-reducing (1-&gt;4)-linked alpha-D-glucose residues with release of alpha-D-glucose.</text>
        <dbReference type="EC" id="3.2.1.20"/>
    </reaction>
</comment>
<evidence type="ECO:0000256" key="4">
    <source>
        <dbReference type="ARBA" id="ARBA00007806"/>
    </source>
</evidence>